<dbReference type="PANTHER" id="PTHR33096">
    <property type="entry name" value="CXC2 DOMAIN-CONTAINING PROTEIN"/>
    <property type="match status" value="1"/>
</dbReference>
<organism evidence="4 5">
    <name type="scientific">Favolaschia claudopus</name>
    <dbReference type="NCBI Taxonomy" id="2862362"/>
    <lineage>
        <taxon>Eukaryota</taxon>
        <taxon>Fungi</taxon>
        <taxon>Dikarya</taxon>
        <taxon>Basidiomycota</taxon>
        <taxon>Agaricomycotina</taxon>
        <taxon>Agaricomycetes</taxon>
        <taxon>Agaricomycetidae</taxon>
        <taxon>Agaricales</taxon>
        <taxon>Marasmiineae</taxon>
        <taxon>Mycenaceae</taxon>
        <taxon>Favolaschia</taxon>
    </lineage>
</organism>
<evidence type="ECO:0000313" key="5">
    <source>
        <dbReference type="Proteomes" id="UP001362999"/>
    </source>
</evidence>
<keyword evidence="2" id="KW-0472">Membrane</keyword>
<dbReference type="Proteomes" id="UP001362999">
    <property type="component" value="Unassembled WGS sequence"/>
</dbReference>
<name>A0AAW0BCF1_9AGAR</name>
<evidence type="ECO:0000313" key="4">
    <source>
        <dbReference type="EMBL" id="KAK7023740.1"/>
    </source>
</evidence>
<dbReference type="AlphaFoldDB" id="A0AAW0BCF1"/>
<feature type="region of interest" description="Disordered" evidence="1">
    <location>
        <begin position="71"/>
        <end position="99"/>
    </location>
</feature>
<feature type="transmembrane region" description="Helical" evidence="2">
    <location>
        <begin position="467"/>
        <end position="488"/>
    </location>
</feature>
<evidence type="ECO:0000256" key="1">
    <source>
        <dbReference type="SAM" id="MobiDB-lite"/>
    </source>
</evidence>
<sequence>MSFFTSSPARAANRSTRVDSFVDYEARPDDITMDTTYSSSQDGRRSVRSAVNISPRKRRLLPSELDDLSQWTPLADESGGVDGTEAEGSSTETGSKRKWYDSSDDPMKLWRPMLGFFLDEMLRHEGLGGARSACAQCTKPLVVASRRFRCRQCGTFLQCRSCVLERHQEWKGCYWTTVTLSSLDLVYQLGHGGWPCPHPAPATRSMVVLDFPHIHEVKFRYCACDLSDRANNLEQLLRNAWYPATTVDPGTCATFATLEVFRLLTVIGALSVLDFVGTMEKSTNPSGVDSVPDRYRAFSRMSRQFSFLGRLKRSGRAHDPGGVESTGKGECAVRCWACPQEGVNLPEGWKDVAPEFQFLFMLILAVDANFRMRNRLRANAHYDPPLGSGWGYMQEANAYKRFLLNATPEKDISTCVTFAALAQKETRLTTGLRASGLGGVVCARHELIRPQGLGDLQKGERYSNMDYIVVAAVLGIALLYLAICYDIVCQWKIKFRERMAAMPENMRLDLNKTTVVFGLPVWHATAHERKCQVQNSLTYQEGVGRTDGEGTERVWSVMTGMAAATKEMNWGAREDHIEDKVDYHNNQKNLRHGSTLARKLVIAIDERDRQIAGFEDVDRTLKPELRAEWQGMIDAWVANKDEKNPYQLDASENVTSEASIRRTLAKEELDEVATGKTTLHGSSVTSFLVMGLQLEAAQDWIRRESKARPLLPGEQNELVSGLRRGFFVKLRKFRRLQGIYMPAGVEEANDAEEKRDAELPPPQAEEVKLYLPSGVRKENQRRDAEELAEKEARLRDGQLHDNIRRLRSALHAKRHLIHFREEHMVGQRGGTRAAALMVHVSTTIETIAGRYRRARQALVALRGEEGCPEWRALEDDDIRLDQEREADAVARERLGGAGSGNRKSVRGKMAAISSKNRKMSWIWTQGGGPDDDEQELVDAVRVEWCMAKARRDRWVEEVSLLREEMRRVIRFLNWQALWWEERRTMTREVMPEIKEGVQAYAARQAVISRQIARQFKREWGTSVSAAVRIALDTDAALGLESMGEELMGEESMGEAESGGQLGGTDIPPVLGDDPFV</sequence>
<feature type="region of interest" description="Disordered" evidence="1">
    <location>
        <begin position="1048"/>
        <end position="1076"/>
    </location>
</feature>
<feature type="domain" description="CxC2-like cysteine cluster KDZ transposase-associated" evidence="3">
    <location>
        <begin position="180"/>
        <end position="286"/>
    </location>
</feature>
<dbReference type="PANTHER" id="PTHR33096:SF1">
    <property type="entry name" value="CXC1-LIKE CYSTEINE CLUSTER ASSOCIATED WITH KDZ TRANSPOSASES DOMAIN-CONTAINING PROTEIN"/>
    <property type="match status" value="1"/>
</dbReference>
<dbReference type="InterPro" id="IPR040521">
    <property type="entry name" value="KDZ"/>
</dbReference>
<proteinExistence type="predicted"/>
<comment type="caution">
    <text evidence="4">The sequence shown here is derived from an EMBL/GenBank/DDBJ whole genome shotgun (WGS) entry which is preliminary data.</text>
</comment>
<protein>
    <submittedName>
        <fullName evidence="4">CxC2 domain-containing protein</fullName>
    </submittedName>
</protein>
<keyword evidence="5" id="KW-1185">Reference proteome</keyword>
<accession>A0AAW0BCF1</accession>
<dbReference type="EMBL" id="JAWWNJ010000035">
    <property type="protein sequence ID" value="KAK7023740.1"/>
    <property type="molecule type" value="Genomic_DNA"/>
</dbReference>
<dbReference type="InterPro" id="IPR041457">
    <property type="entry name" value="CxC2_KDZ-assoc"/>
</dbReference>
<dbReference type="Pfam" id="PF18758">
    <property type="entry name" value="KDZ"/>
    <property type="match status" value="1"/>
</dbReference>
<keyword evidence="2" id="KW-0812">Transmembrane</keyword>
<dbReference type="Pfam" id="PF18803">
    <property type="entry name" value="CxC2"/>
    <property type="match status" value="1"/>
</dbReference>
<keyword evidence="2" id="KW-1133">Transmembrane helix</keyword>
<gene>
    <name evidence="4" type="ORF">R3P38DRAFT_2531643</name>
</gene>
<reference evidence="4 5" key="1">
    <citation type="journal article" date="2024" name="J Genomics">
        <title>Draft genome sequencing and assembly of Favolaschia claudopus CIRM-BRFM 2984 isolated from oak limbs.</title>
        <authorList>
            <person name="Navarro D."/>
            <person name="Drula E."/>
            <person name="Chaduli D."/>
            <person name="Cazenave R."/>
            <person name="Ahrendt S."/>
            <person name="Wang J."/>
            <person name="Lipzen A."/>
            <person name="Daum C."/>
            <person name="Barry K."/>
            <person name="Grigoriev I.V."/>
            <person name="Favel A."/>
            <person name="Rosso M.N."/>
            <person name="Martin F."/>
        </authorList>
    </citation>
    <scope>NUCLEOTIDE SEQUENCE [LARGE SCALE GENOMIC DNA]</scope>
    <source>
        <strain evidence="4 5">CIRM-BRFM 2984</strain>
    </source>
</reference>
<dbReference type="CDD" id="cd00065">
    <property type="entry name" value="FYVE_like_SF"/>
    <property type="match status" value="1"/>
</dbReference>
<evidence type="ECO:0000259" key="3">
    <source>
        <dbReference type="Pfam" id="PF18803"/>
    </source>
</evidence>
<feature type="region of interest" description="Disordered" evidence="1">
    <location>
        <begin position="1"/>
        <end position="53"/>
    </location>
</feature>
<evidence type="ECO:0000256" key="2">
    <source>
        <dbReference type="SAM" id="Phobius"/>
    </source>
</evidence>